<gene>
    <name evidence="1" type="ORF">M9Y10_026714</name>
</gene>
<dbReference type="EMBL" id="JAPFFF010000040">
    <property type="protein sequence ID" value="KAK8841765.1"/>
    <property type="molecule type" value="Genomic_DNA"/>
</dbReference>
<organism evidence="1 2">
    <name type="scientific">Tritrichomonas musculus</name>
    <dbReference type="NCBI Taxonomy" id="1915356"/>
    <lineage>
        <taxon>Eukaryota</taxon>
        <taxon>Metamonada</taxon>
        <taxon>Parabasalia</taxon>
        <taxon>Tritrichomonadida</taxon>
        <taxon>Tritrichomonadidae</taxon>
        <taxon>Tritrichomonas</taxon>
    </lineage>
</organism>
<sequence length="448" mass="51457">MTTYILNGLQLLLDRTHFTAEVIKINDTNNIVFIPKSVFYDFEEYIITQIAQESFIANGVIKRIIFDEDSKIFYIGEKAFSYLSLTNIIIPRHVNYIGEDCFNKCNYLQKVDFEEDSELRSLEENIFNQSSINSLYIPSSVEELKDGWCSGTTNLFNISISPNNKNFIFLNNSMIVGKSDKNSDNFDSLFFVSIGRSAFNRSGIENISFPRSLKVIKRGTLQECEALETVSFPEDSELEIIEKNAFKFCSLKNLIIPKKVKIMEEGWCNGTESLENIEVSPENRIFDYDDSQNALYERIQKDDGIEVNLSFVDRSNDYFYVIPDVVHINDYAFTDCMSLECIEFDEKSKVVSIGRKALYGAPIRNIVTPKSTNKFGSEIFGECRKLRSAEFYGDDLIFGESCFNLCNELLLISFPNANRAIICIQKKYLNQLSLFTRPNAKIFNNMKI</sequence>
<name>A0ABR2H6C0_9EUKA</name>
<evidence type="ECO:0000313" key="1">
    <source>
        <dbReference type="EMBL" id="KAK8841765.1"/>
    </source>
</evidence>
<dbReference type="InterPro" id="IPR032675">
    <property type="entry name" value="LRR_dom_sf"/>
</dbReference>
<accession>A0ABR2H6C0</accession>
<dbReference type="InterPro" id="IPR053139">
    <property type="entry name" value="Surface_bspA-like"/>
</dbReference>
<evidence type="ECO:0000313" key="2">
    <source>
        <dbReference type="Proteomes" id="UP001470230"/>
    </source>
</evidence>
<keyword evidence="2" id="KW-1185">Reference proteome</keyword>
<dbReference type="PANTHER" id="PTHR45661:SF3">
    <property type="entry name" value="IG-LIKE DOMAIN-CONTAINING PROTEIN"/>
    <property type="match status" value="1"/>
</dbReference>
<dbReference type="InterPro" id="IPR026906">
    <property type="entry name" value="LRR_5"/>
</dbReference>
<reference evidence="1 2" key="1">
    <citation type="submission" date="2024-04" db="EMBL/GenBank/DDBJ databases">
        <title>Tritrichomonas musculus Genome.</title>
        <authorList>
            <person name="Alves-Ferreira E."/>
            <person name="Grigg M."/>
            <person name="Lorenzi H."/>
            <person name="Galac M."/>
        </authorList>
    </citation>
    <scope>NUCLEOTIDE SEQUENCE [LARGE SCALE GENOMIC DNA]</scope>
    <source>
        <strain evidence="1 2">EAF2021</strain>
    </source>
</reference>
<dbReference type="Pfam" id="PF13306">
    <property type="entry name" value="LRR_5"/>
    <property type="match status" value="3"/>
</dbReference>
<proteinExistence type="predicted"/>
<dbReference type="Gene3D" id="3.80.10.10">
    <property type="entry name" value="Ribonuclease Inhibitor"/>
    <property type="match status" value="2"/>
</dbReference>
<dbReference type="PANTHER" id="PTHR45661">
    <property type="entry name" value="SURFACE ANTIGEN"/>
    <property type="match status" value="1"/>
</dbReference>
<dbReference type="Proteomes" id="UP001470230">
    <property type="component" value="Unassembled WGS sequence"/>
</dbReference>
<evidence type="ECO:0008006" key="3">
    <source>
        <dbReference type="Google" id="ProtNLM"/>
    </source>
</evidence>
<dbReference type="SUPFAM" id="SSF52058">
    <property type="entry name" value="L domain-like"/>
    <property type="match status" value="1"/>
</dbReference>
<protein>
    <recommendedName>
        <fullName evidence="3">Leucine-rich repeat domain-containing protein</fullName>
    </recommendedName>
</protein>
<comment type="caution">
    <text evidence="1">The sequence shown here is derived from an EMBL/GenBank/DDBJ whole genome shotgun (WGS) entry which is preliminary data.</text>
</comment>